<accession>A0A975HDS0</accession>
<evidence type="ECO:0000313" key="2">
    <source>
        <dbReference type="Proteomes" id="UP000664914"/>
    </source>
</evidence>
<sequence>MTLTPADRAQLEALTTPVINSINAALWAWRDEALALRKSLLLDSFDERLTGIAAQDGLSAEELARIELAALMNNWPRPLENLLGEVLTYCPEGLFDAIETLGINREFCATVQRFAAEVGTEMETDARQAIVEEMGRRNQVGE</sequence>
<dbReference type="AlphaFoldDB" id="A0A975HDS0"/>
<gene>
    <name evidence="1" type="ORF">HRJ34_25970</name>
</gene>
<protein>
    <submittedName>
        <fullName evidence="1">Uncharacterized protein</fullName>
    </submittedName>
</protein>
<dbReference type="EMBL" id="CP059319">
    <property type="protein sequence ID" value="QTH21706.1"/>
    <property type="molecule type" value="Genomic_DNA"/>
</dbReference>
<dbReference type="RefSeq" id="WP_208632879.1">
    <property type="nucleotide sequence ID" value="NZ_CP059319.1"/>
</dbReference>
<dbReference type="Proteomes" id="UP000664914">
    <property type="component" value="Chromosome"/>
</dbReference>
<reference evidence="1" key="2">
    <citation type="submission" date="2021-04" db="EMBL/GenBank/DDBJ databases">
        <title>Isolation and genomic analysis of the ibuprofen-degrading bacterium Sphingomonas strain MPO218.</title>
        <authorList>
            <person name="Aulestia M."/>
            <person name="Flores A."/>
            <person name="Mangas E.L."/>
            <person name="Perez-Pulido A.J."/>
            <person name="Santero E."/>
            <person name="Camacho E.M."/>
        </authorList>
    </citation>
    <scope>NUCLEOTIDE SEQUENCE</scope>
    <source>
        <strain evidence="1">MPO218</strain>
    </source>
</reference>
<reference evidence="1" key="1">
    <citation type="submission" date="2020-07" db="EMBL/GenBank/DDBJ databases">
        <authorList>
            <person name="Camacho E."/>
        </authorList>
    </citation>
    <scope>NUCLEOTIDE SEQUENCE</scope>
    <source>
        <strain evidence="1">MPO218</strain>
    </source>
</reference>
<evidence type="ECO:0000313" key="1">
    <source>
        <dbReference type="EMBL" id="QTH21706.1"/>
    </source>
</evidence>
<organism evidence="1 2">
    <name type="scientific">Rhizorhabdus wittichii</name>
    <dbReference type="NCBI Taxonomy" id="160791"/>
    <lineage>
        <taxon>Bacteria</taxon>
        <taxon>Pseudomonadati</taxon>
        <taxon>Pseudomonadota</taxon>
        <taxon>Alphaproteobacteria</taxon>
        <taxon>Sphingomonadales</taxon>
        <taxon>Sphingomonadaceae</taxon>
        <taxon>Rhizorhabdus</taxon>
    </lineage>
</organism>
<name>A0A975HDS0_9SPHN</name>
<proteinExistence type="predicted"/>